<comment type="caution">
    <text evidence="3">The sequence shown here is derived from an EMBL/GenBank/DDBJ whole genome shotgun (WGS) entry which is preliminary data.</text>
</comment>
<sequence>MRNWIPKFVLSSYHYFLALTGAFLFSFPSKKITVIGVTGTSGKTTTVEYLSKILNESGFKTASISSTSFKIGAGEEKNMLKMTMPGRFKIQRFLRKAVKEKCRYAVIEVSSQGIVQFRHKFIRFGVCVFTNLSEEHIESHGGFENYRNAKLSLFKENPYTHIINREDKYQDFFWQVPAKNKIEYGLDKRIPFNIKGFNRYNASAALTAALYLKIPESVCIRSLEKSKEIAGRVEFVAKEPFSVIVDYAHTPSQLEELYKMFEGKRKICVLGSCGGGRDKWKRPVMGKIAGKNCEKVIITNEDPYDEDPEKIIEEVAGLTPAEKILDRRKAIRRALELAMPGDAVIITGKGSEPLMCVAKGKKIPWDDRAIAREELERIAFYPSVR</sequence>
<dbReference type="Proteomes" id="UP000176326">
    <property type="component" value="Unassembled WGS sequence"/>
</dbReference>
<reference evidence="3 4" key="1">
    <citation type="journal article" date="2016" name="Nat. Commun.">
        <title>Thousands of microbial genomes shed light on interconnected biogeochemical processes in an aquifer system.</title>
        <authorList>
            <person name="Anantharaman K."/>
            <person name="Brown C.T."/>
            <person name="Hug L.A."/>
            <person name="Sharon I."/>
            <person name="Castelle C.J."/>
            <person name="Probst A.J."/>
            <person name="Thomas B.C."/>
            <person name="Singh A."/>
            <person name="Wilkins M.J."/>
            <person name="Karaoz U."/>
            <person name="Brodie E.L."/>
            <person name="Williams K.H."/>
            <person name="Hubbard S.S."/>
            <person name="Banfield J.F."/>
        </authorList>
    </citation>
    <scope>NUCLEOTIDE SEQUENCE [LARGE SCALE GENOMIC DNA]</scope>
</reference>
<dbReference type="GO" id="GO:0005524">
    <property type="term" value="F:ATP binding"/>
    <property type="evidence" value="ECO:0007669"/>
    <property type="project" value="InterPro"/>
</dbReference>
<accession>A0A1G2ELH3</accession>
<protein>
    <recommendedName>
        <fullName evidence="5">UDP-N-acetylmuramoyl-L-alanyl-D-glutamate--2, 6-diaminopimelate ligase</fullName>
    </recommendedName>
</protein>
<dbReference type="InterPro" id="IPR036615">
    <property type="entry name" value="Mur_ligase_C_dom_sf"/>
</dbReference>
<feature type="domain" description="Mur ligase central" evidence="2">
    <location>
        <begin position="37"/>
        <end position="190"/>
    </location>
</feature>
<feature type="domain" description="Mur ligase C-terminal" evidence="1">
    <location>
        <begin position="231"/>
        <end position="350"/>
    </location>
</feature>
<dbReference type="PANTHER" id="PTHR23135:SF4">
    <property type="entry name" value="UDP-N-ACETYLMURAMOYL-L-ALANYL-D-GLUTAMATE--2,6-DIAMINOPIMELATE LIGASE MURE HOMOLOG, CHLOROPLASTIC"/>
    <property type="match status" value="1"/>
</dbReference>
<dbReference type="GO" id="GO:0016881">
    <property type="term" value="F:acid-amino acid ligase activity"/>
    <property type="evidence" value="ECO:0007669"/>
    <property type="project" value="InterPro"/>
</dbReference>
<dbReference type="Gene3D" id="3.40.1190.10">
    <property type="entry name" value="Mur-like, catalytic domain"/>
    <property type="match status" value="1"/>
</dbReference>
<dbReference type="InterPro" id="IPR004101">
    <property type="entry name" value="Mur_ligase_C"/>
</dbReference>
<dbReference type="Pfam" id="PF02875">
    <property type="entry name" value="Mur_ligase_C"/>
    <property type="match status" value="1"/>
</dbReference>
<dbReference type="InterPro" id="IPR013221">
    <property type="entry name" value="Mur_ligase_cen"/>
</dbReference>
<evidence type="ECO:0000313" key="3">
    <source>
        <dbReference type="EMBL" id="OGZ26633.1"/>
    </source>
</evidence>
<proteinExistence type="predicted"/>
<dbReference type="Pfam" id="PF08245">
    <property type="entry name" value="Mur_ligase_M"/>
    <property type="match status" value="1"/>
</dbReference>
<organism evidence="3 4">
    <name type="scientific">Candidatus Nealsonbacteria bacterium RIFOXYC1_FULL_40_7</name>
    <dbReference type="NCBI Taxonomy" id="1801678"/>
    <lineage>
        <taxon>Bacteria</taxon>
        <taxon>Candidatus Nealsoniibacteriota</taxon>
    </lineage>
</organism>
<dbReference type="Gene3D" id="3.90.190.20">
    <property type="entry name" value="Mur ligase, C-terminal domain"/>
    <property type="match status" value="1"/>
</dbReference>
<dbReference type="InterPro" id="IPR036565">
    <property type="entry name" value="Mur-like_cat_sf"/>
</dbReference>
<dbReference type="SUPFAM" id="SSF53623">
    <property type="entry name" value="MurD-like peptide ligases, catalytic domain"/>
    <property type="match status" value="1"/>
</dbReference>
<dbReference type="AlphaFoldDB" id="A0A1G2ELH3"/>
<name>A0A1G2ELH3_9BACT</name>
<evidence type="ECO:0000259" key="2">
    <source>
        <dbReference type="Pfam" id="PF08245"/>
    </source>
</evidence>
<dbReference type="EMBL" id="MHMN01000058">
    <property type="protein sequence ID" value="OGZ26633.1"/>
    <property type="molecule type" value="Genomic_DNA"/>
</dbReference>
<evidence type="ECO:0000259" key="1">
    <source>
        <dbReference type="Pfam" id="PF02875"/>
    </source>
</evidence>
<evidence type="ECO:0008006" key="5">
    <source>
        <dbReference type="Google" id="ProtNLM"/>
    </source>
</evidence>
<evidence type="ECO:0000313" key="4">
    <source>
        <dbReference type="Proteomes" id="UP000176326"/>
    </source>
</evidence>
<dbReference type="SUPFAM" id="SSF53244">
    <property type="entry name" value="MurD-like peptide ligases, peptide-binding domain"/>
    <property type="match status" value="1"/>
</dbReference>
<dbReference type="PANTHER" id="PTHR23135">
    <property type="entry name" value="MUR LIGASE FAMILY MEMBER"/>
    <property type="match status" value="1"/>
</dbReference>
<gene>
    <name evidence="3" type="ORF">A2427_04745</name>
</gene>